<name>A0A8T1VFU8_9STRA</name>
<accession>A0A8T1VFU8</accession>
<dbReference type="InterPro" id="IPR052727">
    <property type="entry name" value="Rab4/Rab5_effector"/>
</dbReference>
<dbReference type="EMBL" id="JAGDFM010000372">
    <property type="protein sequence ID" value="KAG7379110.1"/>
    <property type="molecule type" value="Genomic_DNA"/>
</dbReference>
<dbReference type="CDD" id="cd00065">
    <property type="entry name" value="FYVE_like_SF"/>
    <property type="match status" value="1"/>
</dbReference>
<feature type="compositionally biased region" description="Low complexity" evidence="1">
    <location>
        <begin position="124"/>
        <end position="133"/>
    </location>
</feature>
<dbReference type="OrthoDB" id="162242at2759"/>
<dbReference type="AlphaFoldDB" id="A0A8T1VFU8"/>
<comment type="caution">
    <text evidence="2">The sequence shown here is derived from an EMBL/GenBank/DDBJ whole genome shotgun (WGS) entry which is preliminary data.</text>
</comment>
<gene>
    <name evidence="2" type="ORF">PHYPSEUDO_009057</name>
</gene>
<evidence type="ECO:0000313" key="2">
    <source>
        <dbReference type="EMBL" id="KAG7379110.1"/>
    </source>
</evidence>
<dbReference type="PANTHER" id="PTHR13510:SF44">
    <property type="entry name" value="RABENOSYN-5"/>
    <property type="match status" value="1"/>
</dbReference>
<keyword evidence="3" id="KW-1185">Reference proteome</keyword>
<protein>
    <recommendedName>
        <fullName evidence="4">FYVE-type domain-containing protein</fullName>
    </recommendedName>
</protein>
<dbReference type="PANTHER" id="PTHR13510">
    <property type="entry name" value="FYVE-FINGER-CONTAINING RAB5 EFFECTOR PROTEIN RABENOSYN-5-RELATED"/>
    <property type="match status" value="1"/>
</dbReference>
<sequence>MAKCTLAAGVVPDHIHLTKTKHQELTDMADGVIAETLHAYEVFVANGRQLPSDQWKLVKSREKVRVYRSRRGKLQKMHSQSHDEKDPSRPRLMSAGAMEQHQRQAAASGRPYAYDDPIPDEEVSTTTNSSSSDAGSFSLFEDSVLAKVKPSHVPLIVATGQIDGTLEDVAYGGLANTKHAWLVRNSYVHNDSFDDRKVLATLQPPSEEDPFRSVTIKWGTADYGTFTTRRDYTYLESQGMAFDSDGERIFYYLIHTVELDDCPRLDLSHDIIRVQLSMAYVTRQLNDDTVEMFGRGFADPRGEMMESYGVMLLANNISSCASIVECSNRKKLSYLMTLRRRSDASGITQSSDCGLCHKSLSKLGGLLQSRSGCPVCRRVACSKCSVQKKLTIEATTEITQKNFTFCLSCVLEAKELSAWEVASACLRSL</sequence>
<organism evidence="2 3">
    <name type="scientific">Phytophthora pseudosyringae</name>
    <dbReference type="NCBI Taxonomy" id="221518"/>
    <lineage>
        <taxon>Eukaryota</taxon>
        <taxon>Sar</taxon>
        <taxon>Stramenopiles</taxon>
        <taxon>Oomycota</taxon>
        <taxon>Peronosporomycetes</taxon>
        <taxon>Peronosporales</taxon>
        <taxon>Peronosporaceae</taxon>
        <taxon>Phytophthora</taxon>
    </lineage>
</organism>
<evidence type="ECO:0008006" key="4">
    <source>
        <dbReference type="Google" id="ProtNLM"/>
    </source>
</evidence>
<reference evidence="2" key="1">
    <citation type="submission" date="2021-02" db="EMBL/GenBank/DDBJ databases">
        <authorList>
            <person name="Palmer J.M."/>
        </authorList>
    </citation>
    <scope>NUCLEOTIDE SEQUENCE</scope>
    <source>
        <strain evidence="2">SCRP734</strain>
    </source>
</reference>
<dbReference type="Proteomes" id="UP000694044">
    <property type="component" value="Unassembled WGS sequence"/>
</dbReference>
<feature type="compositionally biased region" description="Basic and acidic residues" evidence="1">
    <location>
        <begin position="80"/>
        <end position="89"/>
    </location>
</feature>
<evidence type="ECO:0000256" key="1">
    <source>
        <dbReference type="SAM" id="MobiDB-lite"/>
    </source>
</evidence>
<evidence type="ECO:0000313" key="3">
    <source>
        <dbReference type="Proteomes" id="UP000694044"/>
    </source>
</evidence>
<proteinExistence type="predicted"/>
<feature type="region of interest" description="Disordered" evidence="1">
    <location>
        <begin position="70"/>
        <end position="133"/>
    </location>
</feature>